<name>A0A109DCB0_9LACO</name>
<evidence type="ECO:0000313" key="3">
    <source>
        <dbReference type="Proteomes" id="UP000067598"/>
    </source>
</evidence>
<evidence type="ECO:0000256" key="1">
    <source>
        <dbReference type="SAM" id="Coils"/>
    </source>
</evidence>
<dbReference type="AlphaFoldDB" id="A0A109DCB0"/>
<dbReference type="InterPro" id="IPR014060">
    <property type="entry name" value="PglZ"/>
</dbReference>
<feature type="coiled-coil region" evidence="1">
    <location>
        <begin position="577"/>
        <end position="604"/>
    </location>
</feature>
<reference evidence="2 3" key="1">
    <citation type="journal article" date="2016" name="Microbiology (Mosc.)">
        <title>Comparison of Lactobacillus crispatus isolates from Lactobacillus-dominated vaginal microbiomes with isolates from microbiomes containing bacterial vaginosis-associated bacteria.</title>
        <authorList>
            <person name="Abdelmaksoud A.A."/>
            <person name="Koparde V.N."/>
            <person name="Sheth N.U."/>
            <person name="Serrano M.G."/>
            <person name="Glascock A.L."/>
            <person name="Fettweis J.M."/>
            <person name="Strauss Iii J.F."/>
            <person name="Buck G.A."/>
            <person name="Jefferson K.K."/>
        </authorList>
    </citation>
    <scope>NUCLEOTIDE SEQUENCE [LARGE SCALE GENOMIC DNA]</scope>
    <source>
        <strain evidence="2 3">VMC3</strain>
    </source>
</reference>
<dbReference type="Pfam" id="PF08665">
    <property type="entry name" value="PglZ"/>
    <property type="match status" value="1"/>
</dbReference>
<gene>
    <name evidence="2" type="ORF">AEL95_10675</name>
</gene>
<dbReference type="RefSeq" id="WP_060462616.1">
    <property type="nucleotide sequence ID" value="NZ_AP025162.1"/>
</dbReference>
<accession>A0A109DCB0</accession>
<dbReference type="PATRIC" id="fig|47770.28.peg.1827"/>
<dbReference type="NCBIfam" id="TIGR02687">
    <property type="entry name" value="BREX-1 system phosphatase PglZ type A"/>
    <property type="match status" value="1"/>
</dbReference>
<dbReference type="InterPro" id="IPR017850">
    <property type="entry name" value="Alkaline_phosphatase_core_sf"/>
</dbReference>
<dbReference type="Gene3D" id="3.40.720.10">
    <property type="entry name" value="Alkaline Phosphatase, subunit A"/>
    <property type="match status" value="1"/>
</dbReference>
<dbReference type="SUPFAM" id="SSF53649">
    <property type="entry name" value="Alkaline phosphatase-like"/>
    <property type="match status" value="1"/>
</dbReference>
<dbReference type="EMBL" id="LJGP01000067">
    <property type="protein sequence ID" value="KWU02807.1"/>
    <property type="molecule type" value="Genomic_DNA"/>
</dbReference>
<dbReference type="Proteomes" id="UP000067598">
    <property type="component" value="Unassembled WGS sequence"/>
</dbReference>
<sequence>MPTLTTDKIIAKLNSYFTDNQYVFWYDDKQEFKDIIDSIAQRLSPIKLYKTQANQQFKSKVDLLNDSEHKYLIYAPYKRPAIQENYLTDMEHYSKLFTADATQIILEELQLPENQLLFVKKYNSYFGAKTRRADFVKYWSDTFDKTPEKGIIAAITKTEKLDMNELLMKVIAAGYVNNHYIFTFSKYDVLDTFWKLVMNYFGGETDSEVDLKYLVECIFITYLANELNDKLPDRFKNYYFKQQDNVQIFIDRFADSNKYQQYYDNCSSTVWRDLNLNTVLKHEPAMILTKISIFEEINHLILAKLVAKFDGKRITDFEQLLEIIDQMLDHTRNNFDGGTEPEYKFLRYAAELLNLRVPMVDDWQDELNDYLDNSYKIDTIYRKSLLAYTNIIDTDNYIDIKKTIDRYYGNILLDSSVKQWNETFDLKEVPAKLKQERFYHNYVRDVRERVVVIFSDALRYEVAKELEEELNSDDRLTMKMNHAITVLPSVTYMGMNVMLPHETLEWDSKASKVKVNGENAENTDSRDKLLKSYDKNNLAFQLKNVLEMSSKEIKQMITGKNVIYLYHNQIDAKGHELKTTKELVEATEKAIDEMKQAVQVLRTNGIAHIIITADHGFIYQEKPIEDKDKIDLQGQDYEGNAHLRYLITPSQINVMGVKNTTMGISLNNGDSTNVYYPVSPNEFVARSGSKNYVHGGSSIQEMLIPVLDIKATSRRSIAQPAEIKLAATTFRINNLKMNLLFNQIAPISDTVLPAEYHAYFTDEDGNLISNNVTIEANRTGSAADRTIAITITMQDMQYDLNKKYYLVIEREGSTEEPKRFEYSMDLIN</sequence>
<proteinExistence type="predicted"/>
<organism evidence="2 3">
    <name type="scientific">Lactobacillus crispatus</name>
    <dbReference type="NCBI Taxonomy" id="47770"/>
    <lineage>
        <taxon>Bacteria</taxon>
        <taxon>Bacillati</taxon>
        <taxon>Bacillota</taxon>
        <taxon>Bacilli</taxon>
        <taxon>Lactobacillales</taxon>
        <taxon>Lactobacillaceae</taxon>
        <taxon>Lactobacillus</taxon>
    </lineage>
</organism>
<keyword evidence="1" id="KW-0175">Coiled coil</keyword>
<comment type="caution">
    <text evidence="2">The sequence shown here is derived from an EMBL/GenBank/DDBJ whole genome shotgun (WGS) entry which is preliminary data.</text>
</comment>
<evidence type="ECO:0000313" key="2">
    <source>
        <dbReference type="EMBL" id="KWU02807.1"/>
    </source>
</evidence>
<protein>
    <submittedName>
        <fullName evidence="2">Alkaline phosphatase</fullName>
    </submittedName>
</protein>